<feature type="transmembrane region" description="Helical" evidence="5">
    <location>
        <begin position="106"/>
        <end position="125"/>
    </location>
</feature>
<dbReference type="Proteomes" id="UP001595386">
    <property type="component" value="Unassembled WGS sequence"/>
</dbReference>
<organism evidence="7 8">
    <name type="scientific">Halomonas tibetensis</name>
    <dbReference type="NCBI Taxonomy" id="2259590"/>
    <lineage>
        <taxon>Bacteria</taxon>
        <taxon>Pseudomonadati</taxon>
        <taxon>Pseudomonadota</taxon>
        <taxon>Gammaproteobacteria</taxon>
        <taxon>Oceanospirillales</taxon>
        <taxon>Halomonadaceae</taxon>
        <taxon>Halomonas</taxon>
    </lineage>
</organism>
<reference evidence="8" key="1">
    <citation type="journal article" date="2019" name="Int. J. Syst. Evol. Microbiol.">
        <title>The Global Catalogue of Microorganisms (GCM) 10K type strain sequencing project: providing services to taxonomists for standard genome sequencing and annotation.</title>
        <authorList>
            <consortium name="The Broad Institute Genomics Platform"/>
            <consortium name="The Broad Institute Genome Sequencing Center for Infectious Disease"/>
            <person name="Wu L."/>
            <person name="Ma J."/>
        </authorList>
    </citation>
    <scope>NUCLEOTIDE SEQUENCE [LARGE SCALE GENOMIC DNA]</scope>
    <source>
        <strain evidence="8">KCTC 52660</strain>
    </source>
</reference>
<name>A0ABV7B294_9GAMM</name>
<keyword evidence="3 5" id="KW-1133">Transmembrane helix</keyword>
<keyword evidence="4 5" id="KW-0472">Membrane</keyword>
<feature type="transmembrane region" description="Helical" evidence="5">
    <location>
        <begin position="43"/>
        <end position="65"/>
    </location>
</feature>
<gene>
    <name evidence="7" type="ORF">ACFODV_04610</name>
</gene>
<protein>
    <submittedName>
        <fullName evidence="7">DUF4149 domain-containing protein</fullName>
    </submittedName>
</protein>
<dbReference type="EMBL" id="JBHRSQ010000007">
    <property type="protein sequence ID" value="MFC2991305.1"/>
    <property type="molecule type" value="Genomic_DNA"/>
</dbReference>
<evidence type="ECO:0000313" key="7">
    <source>
        <dbReference type="EMBL" id="MFC2991305.1"/>
    </source>
</evidence>
<keyword evidence="2 5" id="KW-0812">Transmembrane</keyword>
<feature type="transmembrane region" description="Helical" evidence="5">
    <location>
        <begin position="6"/>
        <end position="31"/>
    </location>
</feature>
<comment type="subcellular location">
    <subcellularLocation>
        <location evidence="1">Membrane</location>
    </subcellularLocation>
</comment>
<evidence type="ECO:0000256" key="4">
    <source>
        <dbReference type="ARBA" id="ARBA00023136"/>
    </source>
</evidence>
<keyword evidence="8" id="KW-1185">Reference proteome</keyword>
<dbReference type="RefSeq" id="WP_379755323.1">
    <property type="nucleotide sequence ID" value="NZ_JBHRSQ010000007.1"/>
</dbReference>
<dbReference type="InterPro" id="IPR025423">
    <property type="entry name" value="TMEM205-like"/>
</dbReference>
<evidence type="ECO:0000259" key="6">
    <source>
        <dbReference type="Pfam" id="PF13664"/>
    </source>
</evidence>
<feature type="domain" description="TMEM205-like" evidence="6">
    <location>
        <begin position="7"/>
        <end position="99"/>
    </location>
</feature>
<evidence type="ECO:0000313" key="8">
    <source>
        <dbReference type="Proteomes" id="UP001595386"/>
    </source>
</evidence>
<evidence type="ECO:0000256" key="1">
    <source>
        <dbReference type="ARBA" id="ARBA00004370"/>
    </source>
</evidence>
<evidence type="ECO:0000256" key="2">
    <source>
        <dbReference type="ARBA" id="ARBA00022692"/>
    </source>
</evidence>
<accession>A0ABV7B294</accession>
<evidence type="ECO:0000256" key="5">
    <source>
        <dbReference type="SAM" id="Phobius"/>
    </source>
</evidence>
<evidence type="ECO:0000256" key="3">
    <source>
        <dbReference type="ARBA" id="ARBA00022989"/>
    </source>
</evidence>
<proteinExistence type="predicted"/>
<sequence length="129" mass="13890">MSVAALLMTALLFGGMVLFSFGFAAFLLKTLPTDVARASIRRAFPYFYLFVLIVAAVAGALLWPVDRGSSLLMAMIAITVIPARELLMPAINLATDQGNAALFKKLHGFSVTIGLAHIVINGYVLTRFL</sequence>
<comment type="caution">
    <text evidence="7">The sequence shown here is derived from an EMBL/GenBank/DDBJ whole genome shotgun (WGS) entry which is preliminary data.</text>
</comment>
<dbReference type="Pfam" id="PF13664">
    <property type="entry name" value="DUF4149"/>
    <property type="match status" value="1"/>
</dbReference>